<feature type="region of interest" description="Disordered" evidence="1">
    <location>
        <begin position="131"/>
        <end position="154"/>
    </location>
</feature>
<proteinExistence type="predicted"/>
<accession>A0A812IUK1</accession>
<dbReference type="OrthoDB" id="449073at2759"/>
<reference evidence="2" key="1">
    <citation type="submission" date="2021-02" db="EMBL/GenBank/DDBJ databases">
        <authorList>
            <person name="Dougan E. K."/>
            <person name="Rhodes N."/>
            <person name="Thang M."/>
            <person name="Chan C."/>
        </authorList>
    </citation>
    <scope>NUCLEOTIDE SEQUENCE</scope>
</reference>
<organism evidence="2 3">
    <name type="scientific">Symbiodinium necroappetens</name>
    <dbReference type="NCBI Taxonomy" id="1628268"/>
    <lineage>
        <taxon>Eukaryota</taxon>
        <taxon>Sar</taxon>
        <taxon>Alveolata</taxon>
        <taxon>Dinophyceae</taxon>
        <taxon>Suessiales</taxon>
        <taxon>Symbiodiniaceae</taxon>
        <taxon>Symbiodinium</taxon>
    </lineage>
</organism>
<dbReference type="AlphaFoldDB" id="A0A812IUK1"/>
<feature type="region of interest" description="Disordered" evidence="1">
    <location>
        <begin position="49"/>
        <end position="83"/>
    </location>
</feature>
<evidence type="ECO:0000256" key="1">
    <source>
        <dbReference type="SAM" id="MobiDB-lite"/>
    </source>
</evidence>
<gene>
    <name evidence="2" type="ORF">SNEC2469_LOCUS850</name>
</gene>
<dbReference type="EMBL" id="CAJNJA010005175">
    <property type="protein sequence ID" value="CAE7184741.1"/>
    <property type="molecule type" value="Genomic_DNA"/>
</dbReference>
<feature type="region of interest" description="Disordered" evidence="1">
    <location>
        <begin position="518"/>
        <end position="537"/>
    </location>
</feature>
<evidence type="ECO:0000313" key="2">
    <source>
        <dbReference type="EMBL" id="CAE7184741.1"/>
    </source>
</evidence>
<sequence>MRVELLLELSGLSRQESLVIKACTSNAKSLEAVSATLVEHYSGVHLKEGRSLRGGGTFQDRRHPSSNHGTRSRAGSKGYGKGKGEGFTRRAYIAEDEAQFAYQQEDEEAEEYDDTSYPALADEIDYEPHSYPAAEEEDDPSYEDFELDQDEDPDGGLYVPSGNDEDLCSHMVNELRFVHGQHKGQTYEEVSRNAANTSTLWTLPYALTKQRITGEVPQDFHRERKPVSEKQLEATEQALPIVQALTADDATADLNQEAVEQLMVVFQDRVTQAMVQEERIHPAALHKGLRKAVAPIASTWALVPQAPGLQMEPDFIVWLKHVAEHQVATALVSHTAYPSIEEFDDGTFDQVESPQDFALMDPSEEAITEETQLDEVDLPGLLLEESEKRKKWRAVPQRVRVAIRRLHRQFGHCPRKVLINLLRTAKIDKSYVEAAKLHRCTECEDTKPRRKAHIVSMPERYSFNHALGVDVFECLDAQGTKHQVMNMVCLGTCFQLVEIVRVGVLKAMVRKVVSQTQAAGPPSLVEEDNSTDLGSLGTKQNAKPLPYTYSVGDVVCFRIIGVAGNQNEKDAEALAHAVLQGEAILPESLIQGQQQFEDLRDVPGEDIAEDVPIEEEEGEGPQMAVKMDHNLYLLSSRRKKKVRHQQPEAGQGRHRL</sequence>
<protein>
    <submittedName>
        <fullName evidence="2">Uncharacterized protein</fullName>
    </submittedName>
</protein>
<comment type="caution">
    <text evidence="2">The sequence shown here is derived from an EMBL/GenBank/DDBJ whole genome shotgun (WGS) entry which is preliminary data.</text>
</comment>
<keyword evidence="3" id="KW-1185">Reference proteome</keyword>
<name>A0A812IUK1_9DINO</name>
<evidence type="ECO:0000313" key="3">
    <source>
        <dbReference type="Proteomes" id="UP000601435"/>
    </source>
</evidence>
<feature type="compositionally biased region" description="Acidic residues" evidence="1">
    <location>
        <begin position="134"/>
        <end position="154"/>
    </location>
</feature>
<dbReference type="Proteomes" id="UP000601435">
    <property type="component" value="Unassembled WGS sequence"/>
</dbReference>
<feature type="region of interest" description="Disordered" evidence="1">
    <location>
        <begin position="636"/>
        <end position="656"/>
    </location>
</feature>